<reference evidence="2" key="1">
    <citation type="journal article" date="2020" name="bioRxiv">
        <title>Comparative genomics of Chlamydomonas.</title>
        <authorList>
            <person name="Craig R.J."/>
            <person name="Hasan A.R."/>
            <person name="Ness R.W."/>
            <person name="Keightley P.D."/>
        </authorList>
    </citation>
    <scope>NUCLEOTIDE SEQUENCE</scope>
    <source>
        <strain evidence="2">CCAP 11/70</strain>
    </source>
</reference>
<sequence length="465" mass="49853">MLPKGWARRWPRIDAVGELVDTLLFFKDRDAHKVALKRDATRMFGDLPPDHPFFAGPHGQYFSPSGTRPAAKIAGHDARKCAACSKPNTIACSLKACTRTAPVPMLTLLGPLDTPAAARPPEGTMRRADLTWVAIGILGTIGFAFVASFAFVAAPSGYRSACNGGNRCTRELALAVPQPELQPSQEQLEAVLGSGGKYRQYQDRVEGDAVSALGLSFTSQLAHFQLSHGITGSVGEVGTSSGRYFLALAAAALPEEAKVAVDVFESQDTGAEGGGTYVDSKRFREHATSLGVHNLTLLFQAGAGRGRMGGGGPGRGRGATCLEHDSHTVSVDVFVRRRLPAFRVFSVDGGHSFESTLRDLRLAACSIRRGGVVVLDDWSMDWAGVVDASLLFLHGGTDLVPFLASCGKLYLTTKEYHPLYMSWVTSLGCFHCTATIKGMSPSRYQLAGASMCIDTQSDCNRWCFE</sequence>
<evidence type="ECO:0000313" key="2">
    <source>
        <dbReference type="EMBL" id="KAG2499250.1"/>
    </source>
</evidence>
<keyword evidence="3" id="KW-1185">Reference proteome</keyword>
<evidence type="ECO:0000256" key="1">
    <source>
        <dbReference type="SAM" id="Phobius"/>
    </source>
</evidence>
<accession>A0A835YIJ0</accession>
<protein>
    <submittedName>
        <fullName evidence="2">Uncharacterized protein</fullName>
    </submittedName>
</protein>
<dbReference type="InterPro" id="IPR029063">
    <property type="entry name" value="SAM-dependent_MTases_sf"/>
</dbReference>
<dbReference type="Pfam" id="PF13578">
    <property type="entry name" value="Methyltransf_24"/>
    <property type="match status" value="1"/>
</dbReference>
<dbReference type="Proteomes" id="UP000612055">
    <property type="component" value="Unassembled WGS sequence"/>
</dbReference>
<dbReference type="Gene3D" id="3.40.50.150">
    <property type="entry name" value="Vaccinia Virus protein VP39"/>
    <property type="match status" value="1"/>
</dbReference>
<comment type="caution">
    <text evidence="2">The sequence shown here is derived from an EMBL/GenBank/DDBJ whole genome shotgun (WGS) entry which is preliminary data.</text>
</comment>
<evidence type="ECO:0000313" key="3">
    <source>
        <dbReference type="Proteomes" id="UP000612055"/>
    </source>
</evidence>
<dbReference type="OrthoDB" id="10058237at2759"/>
<keyword evidence="1" id="KW-1133">Transmembrane helix</keyword>
<keyword evidence="1" id="KW-0812">Transmembrane</keyword>
<keyword evidence="1" id="KW-0472">Membrane</keyword>
<proteinExistence type="predicted"/>
<gene>
    <name evidence="2" type="ORF">HYH03_002829</name>
</gene>
<organism evidence="2 3">
    <name type="scientific">Edaphochlamys debaryana</name>
    <dbReference type="NCBI Taxonomy" id="47281"/>
    <lineage>
        <taxon>Eukaryota</taxon>
        <taxon>Viridiplantae</taxon>
        <taxon>Chlorophyta</taxon>
        <taxon>core chlorophytes</taxon>
        <taxon>Chlorophyceae</taxon>
        <taxon>CS clade</taxon>
        <taxon>Chlamydomonadales</taxon>
        <taxon>Chlamydomonadales incertae sedis</taxon>
        <taxon>Edaphochlamys</taxon>
    </lineage>
</organism>
<name>A0A835YIJ0_9CHLO</name>
<feature type="transmembrane region" description="Helical" evidence="1">
    <location>
        <begin position="130"/>
        <end position="153"/>
    </location>
</feature>
<dbReference type="AlphaFoldDB" id="A0A835YIJ0"/>
<dbReference type="EMBL" id="JAEHOE010000007">
    <property type="protein sequence ID" value="KAG2499250.1"/>
    <property type="molecule type" value="Genomic_DNA"/>
</dbReference>